<dbReference type="Gene3D" id="1.10.357.10">
    <property type="entry name" value="Tetracycline Repressor, domain 2"/>
    <property type="match status" value="1"/>
</dbReference>
<reference evidence="1 2" key="1">
    <citation type="submission" date="2016-10" db="EMBL/GenBank/DDBJ databases">
        <authorList>
            <person name="de Groot N.N."/>
        </authorList>
    </citation>
    <scope>NUCLEOTIDE SEQUENCE [LARGE SCALE GENOMIC DNA]</scope>
    <source>
        <strain evidence="1 2">CGMCC 4.1877</strain>
    </source>
</reference>
<protein>
    <submittedName>
        <fullName evidence="1">Uncharacterized protein</fullName>
    </submittedName>
</protein>
<organism evidence="1 2">
    <name type="scientific">Pseudonocardia ammonioxydans</name>
    <dbReference type="NCBI Taxonomy" id="260086"/>
    <lineage>
        <taxon>Bacteria</taxon>
        <taxon>Bacillati</taxon>
        <taxon>Actinomycetota</taxon>
        <taxon>Actinomycetes</taxon>
        <taxon>Pseudonocardiales</taxon>
        <taxon>Pseudonocardiaceae</taxon>
        <taxon>Pseudonocardia</taxon>
    </lineage>
</organism>
<evidence type="ECO:0000313" key="1">
    <source>
        <dbReference type="EMBL" id="SFN38814.1"/>
    </source>
</evidence>
<dbReference type="OrthoDB" id="4214267at2"/>
<evidence type="ECO:0000313" key="2">
    <source>
        <dbReference type="Proteomes" id="UP000199614"/>
    </source>
</evidence>
<sequence>MQAVIRDVDEVFTSVDDPPLTTVVERGERALVEAWLSRKFDQWGEVRRHLTAAYQGAAVDPEIQAGLDAWFEDVAGSIQEGLDRAGRCEPETRRVRAVLAFGQLEYLAKRWLRVGWAVDREICLRSLTDSWCYLLASSA</sequence>
<accession>A0A1I4YLD1</accession>
<proteinExistence type="predicted"/>
<dbReference type="EMBL" id="FOUY01000013">
    <property type="protein sequence ID" value="SFN38814.1"/>
    <property type="molecule type" value="Genomic_DNA"/>
</dbReference>
<dbReference type="Proteomes" id="UP000199614">
    <property type="component" value="Unassembled WGS sequence"/>
</dbReference>
<keyword evidence="2" id="KW-1185">Reference proteome</keyword>
<dbReference type="AlphaFoldDB" id="A0A1I4YLD1"/>
<name>A0A1I4YLD1_PSUAM</name>
<gene>
    <name evidence="1" type="ORF">SAMN05216207_1013141</name>
</gene>